<dbReference type="AlphaFoldDB" id="W9SL66"/>
<name>W9SL66_9ROSA</name>
<reference evidence="2" key="1">
    <citation type="submission" date="2013-01" db="EMBL/GenBank/DDBJ databases">
        <title>Draft Genome Sequence of a Mulberry Tree, Morus notabilis C.K. Schneid.</title>
        <authorList>
            <person name="He N."/>
            <person name="Zhao S."/>
        </authorList>
    </citation>
    <scope>NUCLEOTIDE SEQUENCE</scope>
</reference>
<organism evidence="1 2">
    <name type="scientific">Morus notabilis</name>
    <dbReference type="NCBI Taxonomy" id="981085"/>
    <lineage>
        <taxon>Eukaryota</taxon>
        <taxon>Viridiplantae</taxon>
        <taxon>Streptophyta</taxon>
        <taxon>Embryophyta</taxon>
        <taxon>Tracheophyta</taxon>
        <taxon>Spermatophyta</taxon>
        <taxon>Magnoliopsida</taxon>
        <taxon>eudicotyledons</taxon>
        <taxon>Gunneridae</taxon>
        <taxon>Pentapetalae</taxon>
        <taxon>rosids</taxon>
        <taxon>fabids</taxon>
        <taxon>Rosales</taxon>
        <taxon>Moraceae</taxon>
        <taxon>Moreae</taxon>
        <taxon>Morus</taxon>
    </lineage>
</organism>
<gene>
    <name evidence="1" type="ORF">L484_008975</name>
</gene>
<protein>
    <submittedName>
        <fullName evidence="1">Uncharacterized protein</fullName>
    </submittedName>
</protein>
<evidence type="ECO:0000313" key="1">
    <source>
        <dbReference type="EMBL" id="EXC33731.1"/>
    </source>
</evidence>
<dbReference type="EMBL" id="KE346343">
    <property type="protein sequence ID" value="EXC33731.1"/>
    <property type="molecule type" value="Genomic_DNA"/>
</dbReference>
<accession>W9SL66</accession>
<dbReference type="Proteomes" id="UP000030645">
    <property type="component" value="Unassembled WGS sequence"/>
</dbReference>
<sequence>MTTWYNSMHIPYKKGCYNNADSRGNDDIPRTRLYSYSLIQATKITIRTIQIAKNKYLDKASAPIFWSRHQLGFFNFKIVFSRGCLVLRFIS</sequence>
<evidence type="ECO:0000313" key="2">
    <source>
        <dbReference type="Proteomes" id="UP000030645"/>
    </source>
</evidence>
<keyword evidence="2" id="KW-1185">Reference proteome</keyword>
<proteinExistence type="predicted"/>